<dbReference type="PANTHER" id="PTHR12835:SF5">
    <property type="entry name" value="BIOTIN--PROTEIN LIGASE"/>
    <property type="match status" value="1"/>
</dbReference>
<dbReference type="GO" id="GO:0004077">
    <property type="term" value="F:biotin--[biotin carboxyl-carrier protein] ligase activity"/>
    <property type="evidence" value="ECO:0007669"/>
    <property type="project" value="UniProtKB-UniRule"/>
</dbReference>
<feature type="binding site" evidence="3">
    <location>
        <begin position="118"/>
        <end position="120"/>
    </location>
    <ligand>
        <name>biotin</name>
        <dbReference type="ChEBI" id="CHEBI:57586"/>
    </ligand>
</feature>
<organism evidence="5 6">
    <name type="scientific">Jeotgalicoccus meleagridis</name>
    <dbReference type="NCBI Taxonomy" id="2759181"/>
    <lineage>
        <taxon>Bacteria</taxon>
        <taxon>Bacillati</taxon>
        <taxon>Bacillota</taxon>
        <taxon>Bacilli</taxon>
        <taxon>Bacillales</taxon>
        <taxon>Staphylococcaceae</taxon>
        <taxon>Jeotgalicoccus</taxon>
    </lineage>
</organism>
<keyword evidence="6" id="KW-1185">Reference proteome</keyword>
<keyword evidence="3" id="KW-0238">DNA-binding</keyword>
<dbReference type="InterPro" id="IPR004408">
    <property type="entry name" value="Biotin_CoA_COase_ligase"/>
</dbReference>
<feature type="DNA-binding region" description="H-T-H motif" evidence="3">
    <location>
        <begin position="20"/>
        <end position="39"/>
    </location>
</feature>
<dbReference type="Pfam" id="PF02237">
    <property type="entry name" value="BPL_C"/>
    <property type="match status" value="1"/>
</dbReference>
<keyword evidence="3" id="KW-0678">Repressor</keyword>
<dbReference type="InterPro" id="IPR013196">
    <property type="entry name" value="HTH_11"/>
</dbReference>
<dbReference type="Pfam" id="PF08279">
    <property type="entry name" value="HTH_11"/>
    <property type="match status" value="1"/>
</dbReference>
<evidence type="ECO:0000256" key="3">
    <source>
        <dbReference type="HAMAP-Rule" id="MF_00978"/>
    </source>
</evidence>
<dbReference type="GO" id="GO:0005737">
    <property type="term" value="C:cytoplasm"/>
    <property type="evidence" value="ECO:0007669"/>
    <property type="project" value="TreeGrafter"/>
</dbReference>
<reference evidence="5 6" key="1">
    <citation type="submission" date="2020-07" db="EMBL/GenBank/DDBJ databases">
        <authorList>
            <person name="Criscuolo A."/>
        </authorList>
    </citation>
    <scope>NUCLEOTIDE SEQUENCE [LARGE SCALE GENOMIC DNA]</scope>
    <source>
        <strain evidence="5">CIP111649</strain>
    </source>
</reference>
<dbReference type="SUPFAM" id="SSF46785">
    <property type="entry name" value="Winged helix' DNA-binding domain"/>
    <property type="match status" value="1"/>
</dbReference>
<keyword evidence="1 3" id="KW-0436">Ligase</keyword>
<dbReference type="CDD" id="cd16442">
    <property type="entry name" value="BPL"/>
    <property type="match status" value="1"/>
</dbReference>
<dbReference type="InterPro" id="IPR045864">
    <property type="entry name" value="aa-tRNA-synth_II/BPL/LPL"/>
</dbReference>
<comment type="caution">
    <text evidence="3">Lacks conserved residue(s) required for the propagation of feature annotation.</text>
</comment>
<dbReference type="PROSITE" id="PS51733">
    <property type="entry name" value="BPL_LPL_CATALYTIC"/>
    <property type="match status" value="1"/>
</dbReference>
<evidence type="ECO:0000256" key="2">
    <source>
        <dbReference type="ARBA" id="ARBA00023267"/>
    </source>
</evidence>
<name>A0A6V7RI56_9STAP</name>
<sequence>MQTTKTALLALLKSGDFVSGEALAEEIGVSRTAIWKNIQKLKDQGYNIVAVHNKGYSLLESSKELNETTLKSLIESSQLFDQVVYKEVVDSTQNYAFNILNQSDDNIVIVSQEQTKGRGRFKREWESPKSTGLYMSLVLRPDIPNHKMIPFNLFISLAISKAIQKVTGLDAGIKWPNDIYINNKKVCGFLTEIVAEENTVSSIICGIGINIKPSNEISKLATATSLLGELKDKDFDLVHFIDVLFQHIEIYYNMFMTKNFKAIKDEWLSHSIIFNRKLKVTQSSGVIYGKVLDITDDGQLLIVDEEANIHKVISADIEI</sequence>
<feature type="domain" description="BPL/LPL catalytic" evidence="4">
    <location>
        <begin position="83"/>
        <end position="256"/>
    </location>
</feature>
<comment type="function">
    <text evidence="3">Acts both as a biotin--[acetyl-CoA-carboxylase] ligase and a repressor.</text>
</comment>
<keyword evidence="2 3" id="KW-0092">Biotin</keyword>
<dbReference type="SUPFAM" id="SSF55681">
    <property type="entry name" value="Class II aaRS and biotin synthetases"/>
    <property type="match status" value="1"/>
</dbReference>
<keyword evidence="3" id="KW-0067">ATP-binding</keyword>
<dbReference type="GO" id="GO:0009249">
    <property type="term" value="P:protein lipoylation"/>
    <property type="evidence" value="ECO:0007669"/>
    <property type="project" value="UniProtKB-ARBA"/>
</dbReference>
<comment type="similarity">
    <text evidence="3">Belongs to the biotin--protein ligase family.</text>
</comment>
<comment type="caution">
    <text evidence="5">The sequence shown here is derived from an EMBL/GenBank/DDBJ whole genome shotgun (WGS) entry which is preliminary data.</text>
</comment>
<dbReference type="Proteomes" id="UP000589351">
    <property type="component" value="Unassembled WGS sequence"/>
</dbReference>
<proteinExistence type="inferred from homology"/>
<keyword evidence="3" id="KW-0547">Nucleotide-binding</keyword>
<dbReference type="Pfam" id="PF03099">
    <property type="entry name" value="BPL_LplA_LipB"/>
    <property type="match status" value="1"/>
</dbReference>
<dbReference type="InterPro" id="IPR036390">
    <property type="entry name" value="WH_DNA-bd_sf"/>
</dbReference>
<feature type="binding site" evidence="3">
    <location>
        <position position="185"/>
    </location>
    <ligand>
        <name>biotin</name>
        <dbReference type="ChEBI" id="CHEBI:57586"/>
    </ligand>
</feature>
<dbReference type="HAMAP" id="MF_00978">
    <property type="entry name" value="Bifunct_BirA"/>
    <property type="match status" value="1"/>
</dbReference>
<dbReference type="InterPro" id="IPR003142">
    <property type="entry name" value="BPL_C"/>
</dbReference>
<dbReference type="EMBL" id="CAJEWD010000008">
    <property type="protein sequence ID" value="CAD2077687.1"/>
    <property type="molecule type" value="Genomic_DNA"/>
</dbReference>
<dbReference type="GO" id="GO:0006355">
    <property type="term" value="P:regulation of DNA-templated transcription"/>
    <property type="evidence" value="ECO:0007669"/>
    <property type="project" value="UniProtKB-UniRule"/>
</dbReference>
<gene>
    <name evidence="3 5" type="primary">birA</name>
    <name evidence="5" type="ORF">JEODO184_01218</name>
</gene>
<evidence type="ECO:0000259" key="4">
    <source>
        <dbReference type="PROSITE" id="PS51733"/>
    </source>
</evidence>
<dbReference type="GO" id="GO:0003677">
    <property type="term" value="F:DNA binding"/>
    <property type="evidence" value="ECO:0007669"/>
    <property type="project" value="UniProtKB-UniRule"/>
</dbReference>
<keyword evidence="3" id="KW-0805">Transcription regulation</keyword>
<dbReference type="NCBIfam" id="TIGR00121">
    <property type="entry name" value="birA_ligase"/>
    <property type="match status" value="1"/>
</dbReference>
<keyword evidence="3" id="KW-0804">Transcription</keyword>
<dbReference type="Gene3D" id="2.30.30.100">
    <property type="match status" value="1"/>
</dbReference>
<dbReference type="RefSeq" id="WP_185125735.1">
    <property type="nucleotide sequence ID" value="NZ_CAJEWD010000008.1"/>
</dbReference>
<accession>A0A6V7RI56</accession>
<dbReference type="InterPro" id="IPR030855">
    <property type="entry name" value="Bifunct_BirA"/>
</dbReference>
<dbReference type="Gene3D" id="1.10.10.10">
    <property type="entry name" value="Winged helix-like DNA-binding domain superfamily/Winged helix DNA-binding domain"/>
    <property type="match status" value="1"/>
</dbReference>
<dbReference type="GO" id="GO:0016740">
    <property type="term" value="F:transferase activity"/>
    <property type="evidence" value="ECO:0007669"/>
    <property type="project" value="UniProtKB-ARBA"/>
</dbReference>
<evidence type="ECO:0000313" key="5">
    <source>
        <dbReference type="EMBL" id="CAD2077687.1"/>
    </source>
</evidence>
<evidence type="ECO:0000313" key="6">
    <source>
        <dbReference type="Proteomes" id="UP000589351"/>
    </source>
</evidence>
<dbReference type="EC" id="6.3.4.15" evidence="3"/>
<feature type="binding site" evidence="3">
    <location>
        <position position="114"/>
    </location>
    <ligand>
        <name>biotin</name>
        <dbReference type="ChEBI" id="CHEBI:57586"/>
    </ligand>
</feature>
<dbReference type="PANTHER" id="PTHR12835">
    <property type="entry name" value="BIOTIN PROTEIN LIGASE"/>
    <property type="match status" value="1"/>
</dbReference>
<dbReference type="InterPro" id="IPR036388">
    <property type="entry name" value="WH-like_DNA-bd_sf"/>
</dbReference>
<dbReference type="Gene3D" id="3.30.930.10">
    <property type="entry name" value="Bira Bifunctional Protein, Domain 2"/>
    <property type="match status" value="1"/>
</dbReference>
<dbReference type="InterPro" id="IPR004143">
    <property type="entry name" value="BPL_LPL_catalytic"/>
</dbReference>
<evidence type="ECO:0000256" key="1">
    <source>
        <dbReference type="ARBA" id="ARBA00022598"/>
    </source>
</evidence>
<protein>
    <recommendedName>
        <fullName evidence="3">Bifunctional ligase/repressor BirA</fullName>
    </recommendedName>
    <alternativeName>
        <fullName evidence="3">Biotin--[acetyl-CoA-carboxylase] ligase</fullName>
        <ecNumber evidence="3">6.3.4.15</ecNumber>
    </alternativeName>
    <alternativeName>
        <fullName evidence="3">Biotin--protein ligase</fullName>
    </alternativeName>
    <alternativeName>
        <fullName evidence="3">Biotin-[acetyl-CoA carboxylase] synthetase</fullName>
    </alternativeName>
</protein>
<comment type="catalytic activity">
    <reaction evidence="3">
        <text>biotin + L-lysyl-[protein] + ATP = N(6)-biotinyl-L-lysyl-[protein] + AMP + diphosphate + H(+)</text>
        <dbReference type="Rhea" id="RHEA:11756"/>
        <dbReference type="Rhea" id="RHEA-COMP:9752"/>
        <dbReference type="Rhea" id="RHEA-COMP:10505"/>
        <dbReference type="ChEBI" id="CHEBI:15378"/>
        <dbReference type="ChEBI" id="CHEBI:29969"/>
        <dbReference type="ChEBI" id="CHEBI:30616"/>
        <dbReference type="ChEBI" id="CHEBI:33019"/>
        <dbReference type="ChEBI" id="CHEBI:57586"/>
        <dbReference type="ChEBI" id="CHEBI:83144"/>
        <dbReference type="ChEBI" id="CHEBI:456215"/>
        <dbReference type="EC" id="6.3.4.15"/>
    </reaction>
</comment>
<dbReference type="AlphaFoldDB" id="A0A6V7RI56"/>
<dbReference type="GO" id="GO:0005524">
    <property type="term" value="F:ATP binding"/>
    <property type="evidence" value="ECO:0007669"/>
    <property type="project" value="UniProtKB-UniRule"/>
</dbReference>